<dbReference type="InterPro" id="IPR011008">
    <property type="entry name" value="Dimeric_a/b-barrel"/>
</dbReference>
<proteinExistence type="predicted"/>
<dbReference type="SUPFAM" id="SSF54909">
    <property type="entry name" value="Dimeric alpha+beta barrel"/>
    <property type="match status" value="1"/>
</dbReference>
<name>A0A382I7T2_9ZZZZ</name>
<organism evidence="2">
    <name type="scientific">marine metagenome</name>
    <dbReference type="NCBI Taxonomy" id="408172"/>
    <lineage>
        <taxon>unclassified sequences</taxon>
        <taxon>metagenomes</taxon>
        <taxon>ecological metagenomes</taxon>
    </lineage>
</organism>
<sequence length="101" mass="11832">MPIYVIFENEIHNTIKYEEYKKAVPKYIARHGGEYVARDGHIEVPIGDWKPNRIVIFKWPSREALESFQSDPEYQPWKKLRESVTTTKQLLIVEGLAESPS</sequence>
<dbReference type="AlphaFoldDB" id="A0A382I7T2"/>
<dbReference type="Pfam" id="PF07045">
    <property type="entry name" value="DUF1330"/>
    <property type="match status" value="1"/>
</dbReference>
<dbReference type="PANTHER" id="PTHR41521">
    <property type="match status" value="1"/>
</dbReference>
<dbReference type="InterPro" id="IPR010753">
    <property type="entry name" value="DUF1330"/>
</dbReference>
<gene>
    <name evidence="2" type="ORF">METZ01_LOCUS247797</name>
</gene>
<dbReference type="PANTHER" id="PTHR41521:SF4">
    <property type="entry name" value="BLR0684 PROTEIN"/>
    <property type="match status" value="1"/>
</dbReference>
<reference evidence="2" key="1">
    <citation type="submission" date="2018-05" db="EMBL/GenBank/DDBJ databases">
        <authorList>
            <person name="Lanie J.A."/>
            <person name="Ng W.-L."/>
            <person name="Kazmierczak K.M."/>
            <person name="Andrzejewski T.M."/>
            <person name="Davidsen T.M."/>
            <person name="Wayne K.J."/>
            <person name="Tettelin H."/>
            <person name="Glass J.I."/>
            <person name="Rusch D."/>
            <person name="Podicherti R."/>
            <person name="Tsui H.-C.T."/>
            <person name="Winkler M.E."/>
        </authorList>
    </citation>
    <scope>NUCLEOTIDE SEQUENCE</scope>
</reference>
<dbReference type="Gene3D" id="3.30.70.100">
    <property type="match status" value="1"/>
</dbReference>
<feature type="domain" description="DUF1330" evidence="1">
    <location>
        <begin position="3"/>
        <end position="95"/>
    </location>
</feature>
<accession>A0A382I7T2</accession>
<protein>
    <recommendedName>
        <fullName evidence="1">DUF1330 domain-containing protein</fullName>
    </recommendedName>
</protein>
<dbReference type="EMBL" id="UINC01065363">
    <property type="protein sequence ID" value="SVB94943.1"/>
    <property type="molecule type" value="Genomic_DNA"/>
</dbReference>
<evidence type="ECO:0000259" key="1">
    <source>
        <dbReference type="Pfam" id="PF07045"/>
    </source>
</evidence>
<evidence type="ECO:0000313" key="2">
    <source>
        <dbReference type="EMBL" id="SVB94943.1"/>
    </source>
</evidence>